<dbReference type="EC" id="2.1.1.107" evidence="2"/>
<keyword evidence="4" id="KW-0028">Amino-acid biosynthesis</keyword>
<dbReference type="KEGG" id="som:SOMG_04927"/>
<evidence type="ECO:0000256" key="10">
    <source>
        <dbReference type="ARBA" id="ARBA00055636"/>
    </source>
</evidence>
<comment type="function">
    <text evidence="10">Siroheme synthase involved in methionine biosynthesis.</text>
</comment>
<dbReference type="AlphaFoldDB" id="A0AAE9WGZ0"/>
<keyword evidence="5 11" id="KW-0808">Transferase</keyword>
<dbReference type="SUPFAM" id="SSF53790">
    <property type="entry name" value="Tetrapyrrole methylase"/>
    <property type="match status" value="1"/>
</dbReference>
<dbReference type="GeneID" id="80878392"/>
<evidence type="ECO:0000256" key="6">
    <source>
        <dbReference type="ARBA" id="ARBA00022691"/>
    </source>
</evidence>
<evidence type="ECO:0000256" key="3">
    <source>
        <dbReference type="ARBA" id="ARBA00022603"/>
    </source>
</evidence>
<dbReference type="SUPFAM" id="SSF75615">
    <property type="entry name" value="Siroheme synthase middle domains-like"/>
    <property type="match status" value="1"/>
</dbReference>
<dbReference type="NCBIfam" id="TIGR01469">
    <property type="entry name" value="cobA_cysG_Cterm"/>
    <property type="match status" value="1"/>
</dbReference>
<dbReference type="PROSITE" id="PS00840">
    <property type="entry name" value="SUMT_2"/>
    <property type="match status" value="1"/>
</dbReference>
<dbReference type="Proteomes" id="UP001212411">
    <property type="component" value="Chromosome 3"/>
</dbReference>
<dbReference type="InterPro" id="IPR000878">
    <property type="entry name" value="4pyrrol_Mease"/>
</dbReference>
<dbReference type="InterPro" id="IPR003043">
    <property type="entry name" value="Uropor_MeTrfase_CS"/>
</dbReference>
<comment type="similarity">
    <text evidence="1 11">Belongs to the precorrin methyltransferase family.</text>
</comment>
<keyword evidence="3 11" id="KW-0489">Methyltransferase</keyword>
<protein>
    <recommendedName>
        <fullName evidence="2">uroporphyrinogen-III C-methyltransferase</fullName>
        <ecNumber evidence="2">2.1.1.107</ecNumber>
    </recommendedName>
</protein>
<dbReference type="PANTHER" id="PTHR45790:SF6">
    <property type="entry name" value="UROPORPHYRINOGEN-III C-METHYLTRANSFERASE"/>
    <property type="match status" value="1"/>
</dbReference>
<evidence type="ECO:0000256" key="7">
    <source>
        <dbReference type="ARBA" id="ARBA00023167"/>
    </source>
</evidence>
<evidence type="ECO:0000313" key="14">
    <source>
        <dbReference type="Proteomes" id="UP001212411"/>
    </source>
</evidence>
<keyword evidence="14" id="KW-1185">Reference proteome</keyword>
<dbReference type="Gene3D" id="3.40.1010.10">
    <property type="entry name" value="Cobalt-precorrin-4 Transmethylase, Domain 1"/>
    <property type="match status" value="1"/>
</dbReference>
<dbReference type="RefSeq" id="XP_056039823.1">
    <property type="nucleotide sequence ID" value="XM_056183703.1"/>
</dbReference>
<evidence type="ECO:0000256" key="2">
    <source>
        <dbReference type="ARBA" id="ARBA00012162"/>
    </source>
</evidence>
<dbReference type="InterPro" id="IPR014776">
    <property type="entry name" value="4pyrrole_Mease_sub2"/>
</dbReference>
<evidence type="ECO:0000256" key="5">
    <source>
        <dbReference type="ARBA" id="ARBA00022679"/>
    </source>
</evidence>
<dbReference type="GO" id="GO:0032259">
    <property type="term" value="P:methylation"/>
    <property type="evidence" value="ECO:0007669"/>
    <property type="project" value="UniProtKB-KW"/>
</dbReference>
<evidence type="ECO:0000259" key="12">
    <source>
        <dbReference type="Pfam" id="PF00590"/>
    </source>
</evidence>
<proteinExistence type="inferred from homology"/>
<dbReference type="PANTHER" id="PTHR45790">
    <property type="entry name" value="SIROHEME SYNTHASE-RELATED"/>
    <property type="match status" value="1"/>
</dbReference>
<evidence type="ECO:0000313" key="13">
    <source>
        <dbReference type="EMBL" id="WBW75580.1"/>
    </source>
</evidence>
<dbReference type="InterPro" id="IPR014777">
    <property type="entry name" value="4pyrrole_Mease_sub1"/>
</dbReference>
<keyword evidence="7" id="KW-0486">Methionine biosynthesis</keyword>
<gene>
    <name evidence="13" type="primary">met1</name>
    <name evidence="13" type="ORF">SOMG_04927</name>
</gene>
<keyword evidence="6" id="KW-0949">S-adenosyl-L-methionine</keyword>
<dbReference type="InterPro" id="IPR006366">
    <property type="entry name" value="CobA/CysG_C"/>
</dbReference>
<dbReference type="Gene3D" id="3.30.950.10">
    <property type="entry name" value="Methyltransferase, Cobalt-precorrin-4 Transmethylase, Domain 2"/>
    <property type="match status" value="1"/>
</dbReference>
<feature type="domain" description="Tetrapyrrole methylase" evidence="12">
    <location>
        <begin position="264"/>
        <end position="471"/>
    </location>
</feature>
<dbReference type="FunFam" id="3.30.950.10:FF:000005">
    <property type="entry name" value="Uroporphyrin-III c-methyltransferase, putative"/>
    <property type="match status" value="1"/>
</dbReference>
<dbReference type="GO" id="GO:0004851">
    <property type="term" value="F:uroporphyrin-III C-methyltransferase activity"/>
    <property type="evidence" value="ECO:0007669"/>
    <property type="project" value="UniProtKB-EC"/>
</dbReference>
<evidence type="ECO:0000256" key="8">
    <source>
        <dbReference type="ARBA" id="ARBA00023244"/>
    </source>
</evidence>
<name>A0AAE9WGZ0_9SCHI</name>
<keyword evidence="8" id="KW-0627">Porphyrin biosynthesis</keyword>
<reference evidence="13 14" key="1">
    <citation type="journal article" date="2023" name="G3 (Bethesda)">
        <title>A high-quality reference genome for the fission yeast Schizosaccharomyces osmophilus.</title>
        <authorList>
            <person name="Jia G.S."/>
            <person name="Zhang W.C."/>
            <person name="Liang Y."/>
            <person name="Liu X.H."/>
            <person name="Rhind N."/>
            <person name="Pidoux A."/>
            <person name="Brysch-Herzberg M."/>
            <person name="Du L.L."/>
        </authorList>
    </citation>
    <scope>NUCLEOTIDE SEQUENCE [LARGE SCALE GENOMIC DNA]</scope>
    <source>
        <strain evidence="13 14">CBS 15793</strain>
    </source>
</reference>
<dbReference type="GO" id="GO:0000103">
    <property type="term" value="P:sulfate assimilation"/>
    <property type="evidence" value="ECO:0007669"/>
    <property type="project" value="InterPro"/>
</dbReference>
<dbReference type="InterPro" id="IPR012066">
    <property type="entry name" value="Met1_fungi"/>
</dbReference>
<dbReference type="InterPro" id="IPR050161">
    <property type="entry name" value="Siro_Cobalamin_biosynth"/>
</dbReference>
<dbReference type="EMBL" id="CP115613">
    <property type="protein sequence ID" value="WBW75580.1"/>
    <property type="molecule type" value="Genomic_DNA"/>
</dbReference>
<comment type="catalytic activity">
    <reaction evidence="9">
        <text>uroporphyrinogen III + 2 S-adenosyl-L-methionine = precorrin-2 + 2 S-adenosyl-L-homocysteine + H(+)</text>
        <dbReference type="Rhea" id="RHEA:32459"/>
        <dbReference type="ChEBI" id="CHEBI:15378"/>
        <dbReference type="ChEBI" id="CHEBI:57308"/>
        <dbReference type="ChEBI" id="CHEBI:57856"/>
        <dbReference type="ChEBI" id="CHEBI:58827"/>
        <dbReference type="ChEBI" id="CHEBI:59789"/>
        <dbReference type="EC" id="2.1.1.107"/>
    </reaction>
</comment>
<dbReference type="GO" id="GO:0019354">
    <property type="term" value="P:siroheme biosynthetic process"/>
    <property type="evidence" value="ECO:0007669"/>
    <property type="project" value="InterPro"/>
</dbReference>
<dbReference type="PIRSF" id="PIRSF036555">
    <property type="entry name" value="SUMT_yeast"/>
    <property type="match status" value="1"/>
</dbReference>
<dbReference type="Pfam" id="PF13241">
    <property type="entry name" value="NAD_binding_7"/>
    <property type="match status" value="1"/>
</dbReference>
<evidence type="ECO:0000256" key="4">
    <source>
        <dbReference type="ARBA" id="ARBA00022605"/>
    </source>
</evidence>
<dbReference type="CDD" id="cd11642">
    <property type="entry name" value="SUMT"/>
    <property type="match status" value="1"/>
</dbReference>
<dbReference type="GO" id="GO:0009086">
    <property type="term" value="P:methionine biosynthetic process"/>
    <property type="evidence" value="ECO:0007669"/>
    <property type="project" value="UniProtKB-KW"/>
</dbReference>
<dbReference type="FunFam" id="3.40.1010.10:FF:000006">
    <property type="entry name" value="Siroheme synthase, putative"/>
    <property type="match status" value="1"/>
</dbReference>
<evidence type="ECO:0000256" key="11">
    <source>
        <dbReference type="RuleBase" id="RU003960"/>
    </source>
</evidence>
<dbReference type="Gene3D" id="3.40.50.720">
    <property type="entry name" value="NAD(P)-binding Rossmann-like Domain"/>
    <property type="match status" value="1"/>
</dbReference>
<dbReference type="Pfam" id="PF00590">
    <property type="entry name" value="TP_methylase"/>
    <property type="match status" value="1"/>
</dbReference>
<sequence>MLLSTSLKDAVAIVIGSGKSACKRVDLCLSEDVSKVIWFCESSTTGGFDLGPFQPDKLAIDKVQLVPMHSFDLSTSLFTLGNAFTNYIVDIVFITDTKFTFNEDIYDLCKQNRIPLNIVDSPSLCSFTLPACWSEPPLQIALSTTSNGCRIAQRLLRHVVSSLPSGTGEAVRRFGIARSSTQNPQKRQWINHVSEFWPLEKLIRMSEDDILSIISDDYVLPLSSSEPSSTSSSRTSLSSQEDFAKEKVSLPLDPNNFSTNKKGTIVLVGSGPGDPELLTVAARNAIRKADYILADKLVPESVLKLIPRHTPLFIARKFPGNADRAQDELHEVALDALMRGDYVVRLKQGDPYIYGRGGEEVLFFHKHGYVPKVIPGISSALMAPVSAGIPITQRGIADQLLVCTGTSQKGAMPVIPPFVASQTAVFLMALHRLDILVSALLQNGWPKDLPVCIAERVSCPDQRFIFSTLDNVIEVYNRYESLPPGLLITGYSCQALSEVPLVTRLSH</sequence>
<evidence type="ECO:0000256" key="1">
    <source>
        <dbReference type="ARBA" id="ARBA00005879"/>
    </source>
</evidence>
<evidence type="ECO:0000256" key="9">
    <source>
        <dbReference type="ARBA" id="ARBA00052360"/>
    </source>
</evidence>
<organism evidence="13 14">
    <name type="scientific">Schizosaccharomyces osmophilus</name>
    <dbReference type="NCBI Taxonomy" id="2545709"/>
    <lineage>
        <taxon>Eukaryota</taxon>
        <taxon>Fungi</taxon>
        <taxon>Dikarya</taxon>
        <taxon>Ascomycota</taxon>
        <taxon>Taphrinomycotina</taxon>
        <taxon>Schizosaccharomycetes</taxon>
        <taxon>Schizosaccharomycetales</taxon>
        <taxon>Schizosaccharomycetaceae</taxon>
        <taxon>Schizosaccharomyces</taxon>
    </lineage>
</organism>
<dbReference type="InterPro" id="IPR035996">
    <property type="entry name" value="4pyrrol_Methylase_sf"/>
</dbReference>
<accession>A0AAE9WGZ0</accession>